<organism evidence="5 6">
    <name type="scientific">Carnobacterium maltaromaticum</name>
    <name type="common">Carnobacterium piscicola</name>
    <dbReference type="NCBI Taxonomy" id="2751"/>
    <lineage>
        <taxon>Bacteria</taxon>
        <taxon>Bacillati</taxon>
        <taxon>Bacillota</taxon>
        <taxon>Bacilli</taxon>
        <taxon>Lactobacillales</taxon>
        <taxon>Carnobacteriaceae</taxon>
        <taxon>Carnobacterium</taxon>
    </lineage>
</organism>
<reference evidence="5" key="1">
    <citation type="submission" date="2023-08" db="EMBL/GenBank/DDBJ databases">
        <title>Genomic characterization of piscicolin 126 produced by Carnobacterium maltaromaticum CM22 strain isolated from salmon (Salmo salar).</title>
        <authorList>
            <person name="Gonzalez-Gragera E."/>
            <person name="Garcia-Lopez J.D."/>
            <person name="Teso-Perez C."/>
            <person name="Gimenez-Hernandez I."/>
            <person name="Peralta-Sanchez J.M."/>
            <person name="Valdivia E."/>
            <person name="Montalban-Lopez M."/>
            <person name="Martin-Platero A.M."/>
            <person name="Banos A."/>
            <person name="Martinez-Bueno M."/>
        </authorList>
    </citation>
    <scope>NUCLEOTIDE SEQUENCE</scope>
    <source>
        <strain evidence="5">CM22</strain>
    </source>
</reference>
<dbReference type="PANTHER" id="PTHR46470:SF2">
    <property type="entry name" value="GLYCERALDEHYDE 3-PHOSPHATE PHOSPHATASE"/>
    <property type="match status" value="1"/>
</dbReference>
<dbReference type="Pfam" id="PF13242">
    <property type="entry name" value="Hydrolase_like"/>
    <property type="match status" value="1"/>
</dbReference>
<dbReference type="InterPro" id="IPR006439">
    <property type="entry name" value="HAD-SF_hydro_IA"/>
</dbReference>
<sequence length="94" mass="10746">MVIIQFISGTCGIAKPHTELFKIVQNNLQLNPEKTYYIGDSYQNDVVGAKSVGWSAIWVNRMNRTIPEKSLYQPDYTIRDTGELAELVRTIRIN</sequence>
<keyword evidence="3 5" id="KW-0378">Hydrolase</keyword>
<dbReference type="InterPro" id="IPR036412">
    <property type="entry name" value="HAD-like_sf"/>
</dbReference>
<dbReference type="RefSeq" id="WP_317912877.1">
    <property type="nucleotide sequence ID" value="NZ_JAVBVO010000001.1"/>
</dbReference>
<dbReference type="SUPFAM" id="SSF56784">
    <property type="entry name" value="HAD-like"/>
    <property type="match status" value="1"/>
</dbReference>
<comment type="cofactor">
    <cofactor evidence="1">
        <name>Mg(2+)</name>
        <dbReference type="ChEBI" id="CHEBI:18420"/>
    </cofactor>
</comment>
<dbReference type="EMBL" id="JAVBVO010000001">
    <property type="protein sequence ID" value="MDZ5757361.1"/>
    <property type="molecule type" value="Genomic_DNA"/>
</dbReference>
<keyword evidence="2" id="KW-0479">Metal-binding</keyword>
<comment type="caution">
    <text evidence="5">The sequence shown here is derived from an EMBL/GenBank/DDBJ whole genome shotgun (WGS) entry which is preliminary data.</text>
</comment>
<dbReference type="Proteomes" id="UP001290462">
    <property type="component" value="Unassembled WGS sequence"/>
</dbReference>
<dbReference type="GO" id="GO:0046872">
    <property type="term" value="F:metal ion binding"/>
    <property type="evidence" value="ECO:0007669"/>
    <property type="project" value="UniProtKB-KW"/>
</dbReference>
<evidence type="ECO:0000313" key="5">
    <source>
        <dbReference type="EMBL" id="MDZ5757361.1"/>
    </source>
</evidence>
<accession>A0AAW9JV55</accession>
<dbReference type="GO" id="GO:0044281">
    <property type="term" value="P:small molecule metabolic process"/>
    <property type="evidence" value="ECO:0007669"/>
    <property type="project" value="UniProtKB-ARBA"/>
</dbReference>
<dbReference type="InterPro" id="IPR051400">
    <property type="entry name" value="HAD-like_hydrolase"/>
</dbReference>
<protein>
    <submittedName>
        <fullName evidence="5">HAD family hydrolase</fullName>
        <ecNumber evidence="5">3.1.3.-</ecNumber>
    </submittedName>
</protein>
<dbReference type="PANTHER" id="PTHR46470">
    <property type="entry name" value="N-ACYLNEURAMINATE-9-PHOSPHATASE"/>
    <property type="match status" value="1"/>
</dbReference>
<dbReference type="InterPro" id="IPR023214">
    <property type="entry name" value="HAD_sf"/>
</dbReference>
<evidence type="ECO:0000256" key="4">
    <source>
        <dbReference type="ARBA" id="ARBA00022842"/>
    </source>
</evidence>
<dbReference type="GO" id="GO:0016791">
    <property type="term" value="F:phosphatase activity"/>
    <property type="evidence" value="ECO:0007669"/>
    <property type="project" value="TreeGrafter"/>
</dbReference>
<gene>
    <name evidence="5" type="ORF">RAK27_01660</name>
</gene>
<dbReference type="AlphaFoldDB" id="A0AAW9JV55"/>
<evidence type="ECO:0000256" key="3">
    <source>
        <dbReference type="ARBA" id="ARBA00022801"/>
    </source>
</evidence>
<keyword evidence="4" id="KW-0460">Magnesium</keyword>
<evidence type="ECO:0000256" key="2">
    <source>
        <dbReference type="ARBA" id="ARBA00022723"/>
    </source>
</evidence>
<dbReference type="Gene3D" id="3.40.50.1000">
    <property type="entry name" value="HAD superfamily/HAD-like"/>
    <property type="match status" value="1"/>
</dbReference>
<proteinExistence type="predicted"/>
<evidence type="ECO:0000256" key="1">
    <source>
        <dbReference type="ARBA" id="ARBA00001946"/>
    </source>
</evidence>
<dbReference type="EC" id="3.1.3.-" evidence="5"/>
<evidence type="ECO:0000313" key="6">
    <source>
        <dbReference type="Proteomes" id="UP001290462"/>
    </source>
</evidence>
<name>A0AAW9JV55_CARML</name>
<dbReference type="NCBIfam" id="TIGR01549">
    <property type="entry name" value="HAD-SF-IA-v1"/>
    <property type="match status" value="1"/>
</dbReference>